<dbReference type="EMBL" id="MGJO01000013">
    <property type="protein sequence ID" value="OGN09771.1"/>
    <property type="molecule type" value="Genomic_DNA"/>
</dbReference>
<feature type="transmembrane region" description="Helical" evidence="10">
    <location>
        <begin position="240"/>
        <end position="258"/>
    </location>
</feature>
<evidence type="ECO:0000256" key="9">
    <source>
        <dbReference type="ARBA" id="ARBA00023136"/>
    </source>
</evidence>
<evidence type="ECO:0000256" key="6">
    <source>
        <dbReference type="ARBA" id="ARBA00022927"/>
    </source>
</evidence>
<keyword evidence="7 10" id="KW-1133">Transmembrane helix</keyword>
<dbReference type="InterPro" id="IPR022645">
    <property type="entry name" value="SecD/SecF_bac"/>
</dbReference>
<dbReference type="InterPro" id="IPR005665">
    <property type="entry name" value="SecF_bac"/>
</dbReference>
<keyword evidence="9 10" id="KW-0472">Membrane</keyword>
<evidence type="ECO:0000256" key="4">
    <source>
        <dbReference type="ARBA" id="ARBA00022519"/>
    </source>
</evidence>
<dbReference type="InterPro" id="IPR000731">
    <property type="entry name" value="SSD"/>
</dbReference>
<feature type="transmembrane region" description="Helical" evidence="10">
    <location>
        <begin position="7"/>
        <end position="28"/>
    </location>
</feature>
<dbReference type="GO" id="GO:0015450">
    <property type="term" value="F:protein-transporting ATPase activity"/>
    <property type="evidence" value="ECO:0007669"/>
    <property type="project" value="InterPro"/>
</dbReference>
<dbReference type="HAMAP" id="MF_01464_B">
    <property type="entry name" value="SecF_B"/>
    <property type="match status" value="1"/>
</dbReference>
<dbReference type="InterPro" id="IPR048634">
    <property type="entry name" value="SecD_SecF_C"/>
</dbReference>
<evidence type="ECO:0000256" key="7">
    <source>
        <dbReference type="ARBA" id="ARBA00022989"/>
    </source>
</evidence>
<dbReference type="InterPro" id="IPR022646">
    <property type="entry name" value="SecD/SecF_CS"/>
</dbReference>
<feature type="transmembrane region" description="Helical" evidence="10">
    <location>
        <begin position="156"/>
        <end position="182"/>
    </location>
</feature>
<dbReference type="PROSITE" id="PS50156">
    <property type="entry name" value="SSD"/>
    <property type="match status" value="1"/>
</dbReference>
<dbReference type="Pfam" id="PF07549">
    <property type="entry name" value="Sec_GG"/>
    <property type="match status" value="1"/>
</dbReference>
<evidence type="ECO:0000256" key="5">
    <source>
        <dbReference type="ARBA" id="ARBA00022692"/>
    </source>
</evidence>
<feature type="transmembrane region" description="Helical" evidence="10">
    <location>
        <begin position="125"/>
        <end position="144"/>
    </location>
</feature>
<evidence type="ECO:0000256" key="8">
    <source>
        <dbReference type="ARBA" id="ARBA00023010"/>
    </source>
</evidence>
<proteinExistence type="inferred from homology"/>
<evidence type="ECO:0000256" key="10">
    <source>
        <dbReference type="HAMAP-Rule" id="MF_01464"/>
    </source>
</evidence>
<dbReference type="GO" id="GO:0006605">
    <property type="term" value="P:protein targeting"/>
    <property type="evidence" value="ECO:0007669"/>
    <property type="project" value="UniProtKB-UniRule"/>
</dbReference>
<evidence type="ECO:0000259" key="11">
    <source>
        <dbReference type="PROSITE" id="PS50156"/>
    </source>
</evidence>
<dbReference type="GO" id="GO:0043952">
    <property type="term" value="P:protein transport by the Sec complex"/>
    <property type="evidence" value="ECO:0007669"/>
    <property type="project" value="UniProtKB-UniRule"/>
</dbReference>
<keyword evidence="6 10" id="KW-0653">Protein transport</keyword>
<evidence type="ECO:0000256" key="1">
    <source>
        <dbReference type="ARBA" id="ARBA00004651"/>
    </source>
</evidence>
<feature type="transmembrane region" description="Helical" evidence="10">
    <location>
        <begin position="264"/>
        <end position="291"/>
    </location>
</feature>
<dbReference type="SUPFAM" id="SSF82866">
    <property type="entry name" value="Multidrug efflux transporter AcrB transmembrane domain"/>
    <property type="match status" value="1"/>
</dbReference>
<evidence type="ECO:0000256" key="3">
    <source>
        <dbReference type="ARBA" id="ARBA00022475"/>
    </source>
</evidence>
<dbReference type="Gene3D" id="1.20.1640.10">
    <property type="entry name" value="Multidrug efflux transporter AcrB transmembrane domain"/>
    <property type="match status" value="1"/>
</dbReference>
<organism evidence="12 13">
    <name type="scientific">Candidatus Yanofskybacteria bacterium RIFCSPHIGHO2_02_FULL_39_10</name>
    <dbReference type="NCBI Taxonomy" id="1802674"/>
    <lineage>
        <taxon>Bacteria</taxon>
        <taxon>Candidatus Yanofskyibacteriota</taxon>
    </lineage>
</organism>
<keyword evidence="4" id="KW-0997">Cell inner membrane</keyword>
<gene>
    <name evidence="10" type="primary">secF</name>
    <name evidence="12" type="ORF">A3C61_01810</name>
</gene>
<evidence type="ECO:0000313" key="13">
    <source>
        <dbReference type="Proteomes" id="UP000178908"/>
    </source>
</evidence>
<dbReference type="GO" id="GO:0005886">
    <property type="term" value="C:plasma membrane"/>
    <property type="evidence" value="ECO:0007669"/>
    <property type="project" value="UniProtKB-SubCell"/>
</dbReference>
<keyword evidence="5 10" id="KW-0812">Transmembrane</keyword>
<dbReference type="Proteomes" id="UP000178908">
    <property type="component" value="Unassembled WGS sequence"/>
</dbReference>
<dbReference type="PANTHER" id="PTHR30081">
    <property type="entry name" value="PROTEIN-EXPORT MEMBRANE PROTEIN SEC"/>
    <property type="match status" value="1"/>
</dbReference>
<keyword evidence="2 10" id="KW-0813">Transport</keyword>
<keyword evidence="8 10" id="KW-0811">Translocation</keyword>
<evidence type="ECO:0000313" key="12">
    <source>
        <dbReference type="EMBL" id="OGN09771.1"/>
    </source>
</evidence>
<protein>
    <recommendedName>
        <fullName evidence="10">Protein-export membrane protein SecF</fullName>
    </recommendedName>
</protein>
<keyword evidence="3 10" id="KW-1003">Cell membrane</keyword>
<accession>A0A1F8F9B2</accession>
<reference evidence="12 13" key="1">
    <citation type="journal article" date="2016" name="Nat. Commun.">
        <title>Thousands of microbial genomes shed light on interconnected biogeochemical processes in an aquifer system.</title>
        <authorList>
            <person name="Anantharaman K."/>
            <person name="Brown C.T."/>
            <person name="Hug L.A."/>
            <person name="Sharon I."/>
            <person name="Castelle C.J."/>
            <person name="Probst A.J."/>
            <person name="Thomas B.C."/>
            <person name="Singh A."/>
            <person name="Wilkins M.J."/>
            <person name="Karaoz U."/>
            <person name="Brodie E.L."/>
            <person name="Williams K.H."/>
            <person name="Hubbard S.S."/>
            <person name="Banfield J.F."/>
        </authorList>
    </citation>
    <scope>NUCLEOTIDE SEQUENCE [LARGE SCALE GENOMIC DNA]</scope>
</reference>
<dbReference type="PRINTS" id="PR01755">
    <property type="entry name" value="SECFTRNLCASE"/>
</dbReference>
<name>A0A1F8F9B2_9BACT</name>
<comment type="subcellular location">
    <subcellularLocation>
        <location evidence="1 10">Cell membrane</location>
        <topology evidence="1 10">Multi-pass membrane protein</topology>
    </subcellularLocation>
</comment>
<dbReference type="NCBIfam" id="TIGR00966">
    <property type="entry name" value="transloc_SecF"/>
    <property type="match status" value="1"/>
</dbReference>
<feature type="transmembrane region" description="Helical" evidence="10">
    <location>
        <begin position="188"/>
        <end position="209"/>
    </location>
</feature>
<comment type="function">
    <text evidence="10">Part of the Sec protein translocase complex. Interacts with the SecYEG preprotein conducting channel. SecDF uses the proton motive force (PMF) to complete protein translocation after the ATP-dependent function of SecA.</text>
</comment>
<sequence length="300" mass="33283">MHRIYKIVFFFSVILTLVAVIAAVVFGLNFGVDFKGGSILELEFSKDRPAIIEVQKVLDNSFTDREISLSEVGDKGLMLRTGELSETEHQTIIGVINSEFSSSEMIEKRFDSVGPIVGKELEDKSITALVLTLLTIIVYIAFVFRKMSVVLSSWAMGVAAIAALFHDIVIPIGVFALLGHYLNVEVGAIFVAAVLTVLGYSVSDTVVIFDRVRENVIRNRLKESFANIVHKSVMQTLTRSLNTTFTTLLSLIAIFLFGGESLRYFALALIIGIFLGAYSSIFVASPLLVWWSEWTRGRRK</sequence>
<dbReference type="GO" id="GO:0065002">
    <property type="term" value="P:intracellular protein transmembrane transport"/>
    <property type="evidence" value="ECO:0007669"/>
    <property type="project" value="UniProtKB-UniRule"/>
</dbReference>
<comment type="similarity">
    <text evidence="10">Belongs to the SecD/SecF family. SecF subfamily.</text>
</comment>
<evidence type="ECO:0000256" key="2">
    <source>
        <dbReference type="ARBA" id="ARBA00022448"/>
    </source>
</evidence>
<comment type="subunit">
    <text evidence="10">Forms a complex with SecD. Part of the essential Sec protein translocation apparatus which comprises SecA, SecYEG and auxiliary proteins SecDF. Other proteins may also be involved.</text>
</comment>
<dbReference type="PANTHER" id="PTHR30081:SF8">
    <property type="entry name" value="PROTEIN TRANSLOCASE SUBUNIT SECF"/>
    <property type="match status" value="1"/>
</dbReference>
<dbReference type="Pfam" id="PF02355">
    <property type="entry name" value="SecD_SecF_C"/>
    <property type="match status" value="1"/>
</dbReference>
<dbReference type="InterPro" id="IPR022813">
    <property type="entry name" value="SecD/SecF_arch_bac"/>
</dbReference>
<dbReference type="AlphaFoldDB" id="A0A1F8F9B2"/>
<comment type="caution">
    <text evidence="12">The sequence shown here is derived from an EMBL/GenBank/DDBJ whole genome shotgun (WGS) entry which is preliminary data.</text>
</comment>
<feature type="domain" description="SSD" evidence="11">
    <location>
        <begin position="125"/>
        <end position="290"/>
    </location>
</feature>